<sequence length="437" mass="50252">MNVYLIFFFDHFGMSMQVGLLFLQDFEKLKFISFGKCWSLVYMPDVSCIPNLEELNLSRCKNLKHVHNSVANHCKLRKLNLAYCFKLQRFPDILNENESLREVLLGWTSIEELPTSIGNLVSLEDISLFYCKKLVILPSSIYKLQNLKVLQLCGCSQLQEIPKIPRKLRRLKANNCKSLTRILSNICDTGDFDLEELEASNCQQLQEIPKIPRKLRRLKANNCKSLARIPSNICDIGDVDLYSSWDQELVRNGFPVNDLFMPEILGVAFCVVYQQEAKLSGSTEFEVIVSVNCKAAIHSRYFKFSDLDHVWLEYMELKDLWTVDHFGPNGLTHFRISIRVCNYHELLVKKCGFRLICKPLENDLEVLLQDDQLLDPALLYKVSHEDNPMSTKEKRFGMVDSSIEVSLSLSLSLSLLPMCVYMHVLIRCTLGACNAKL</sequence>
<evidence type="ECO:0000313" key="1">
    <source>
        <dbReference type="EMBL" id="KAK3416300.1"/>
    </source>
</evidence>
<evidence type="ECO:0000313" key="2">
    <source>
        <dbReference type="Proteomes" id="UP000030711"/>
    </source>
</evidence>
<gene>
    <name evidence="1" type="ORF">EUGRSUZ_H01757</name>
</gene>
<accession>A0ACC3JPX2</accession>
<name>A0ACC3JPX2_EUCGR</name>
<organism evidence="1 2">
    <name type="scientific">Eucalyptus grandis</name>
    <name type="common">Flooded gum</name>
    <dbReference type="NCBI Taxonomy" id="71139"/>
    <lineage>
        <taxon>Eukaryota</taxon>
        <taxon>Viridiplantae</taxon>
        <taxon>Streptophyta</taxon>
        <taxon>Embryophyta</taxon>
        <taxon>Tracheophyta</taxon>
        <taxon>Spermatophyta</taxon>
        <taxon>Magnoliopsida</taxon>
        <taxon>eudicotyledons</taxon>
        <taxon>Gunneridae</taxon>
        <taxon>Pentapetalae</taxon>
        <taxon>rosids</taxon>
        <taxon>malvids</taxon>
        <taxon>Myrtales</taxon>
        <taxon>Myrtaceae</taxon>
        <taxon>Myrtoideae</taxon>
        <taxon>Eucalypteae</taxon>
        <taxon>Eucalyptus</taxon>
    </lineage>
</organism>
<dbReference type="EMBL" id="CM064442">
    <property type="protein sequence ID" value="KAK3416300.1"/>
    <property type="molecule type" value="Genomic_DNA"/>
</dbReference>
<dbReference type="Proteomes" id="UP000030711">
    <property type="component" value="Chromosome 8"/>
</dbReference>
<proteinExistence type="predicted"/>
<protein>
    <submittedName>
        <fullName evidence="1">Uncharacterized protein</fullName>
    </submittedName>
</protein>
<keyword evidence="2" id="KW-1185">Reference proteome</keyword>
<reference evidence="1 2" key="1">
    <citation type="journal article" date="2014" name="Nature">
        <title>The genome of Eucalyptus grandis.</title>
        <authorList>
            <person name="Myburg A.A."/>
            <person name="Grattapaglia D."/>
            <person name="Tuskan G.A."/>
            <person name="Hellsten U."/>
            <person name="Hayes R.D."/>
            <person name="Grimwood J."/>
            <person name="Jenkins J."/>
            <person name="Lindquist E."/>
            <person name="Tice H."/>
            <person name="Bauer D."/>
            <person name="Goodstein D.M."/>
            <person name="Dubchak I."/>
            <person name="Poliakov A."/>
            <person name="Mizrachi E."/>
            <person name="Kullan A.R."/>
            <person name="Hussey S.G."/>
            <person name="Pinard D."/>
            <person name="van der Merwe K."/>
            <person name="Singh P."/>
            <person name="van Jaarsveld I."/>
            <person name="Silva-Junior O.B."/>
            <person name="Togawa R.C."/>
            <person name="Pappas M.R."/>
            <person name="Faria D.A."/>
            <person name="Sansaloni C.P."/>
            <person name="Petroli C.D."/>
            <person name="Yang X."/>
            <person name="Ranjan P."/>
            <person name="Tschaplinski T.J."/>
            <person name="Ye C.Y."/>
            <person name="Li T."/>
            <person name="Sterck L."/>
            <person name="Vanneste K."/>
            <person name="Murat F."/>
            <person name="Soler M."/>
            <person name="Clemente H.S."/>
            <person name="Saidi N."/>
            <person name="Cassan-Wang H."/>
            <person name="Dunand C."/>
            <person name="Hefer C.A."/>
            <person name="Bornberg-Bauer E."/>
            <person name="Kersting A.R."/>
            <person name="Vining K."/>
            <person name="Amarasinghe V."/>
            <person name="Ranik M."/>
            <person name="Naithani S."/>
            <person name="Elser J."/>
            <person name="Boyd A.E."/>
            <person name="Liston A."/>
            <person name="Spatafora J.W."/>
            <person name="Dharmwardhana P."/>
            <person name="Raja R."/>
            <person name="Sullivan C."/>
            <person name="Romanel E."/>
            <person name="Alves-Ferreira M."/>
            <person name="Kulheim C."/>
            <person name="Foley W."/>
            <person name="Carocha V."/>
            <person name="Paiva J."/>
            <person name="Kudrna D."/>
            <person name="Brommonschenkel S.H."/>
            <person name="Pasquali G."/>
            <person name="Byrne M."/>
            <person name="Rigault P."/>
            <person name="Tibbits J."/>
            <person name="Spokevicius A."/>
            <person name="Jones R.C."/>
            <person name="Steane D.A."/>
            <person name="Vaillancourt R.E."/>
            <person name="Potts B.M."/>
            <person name="Joubert F."/>
            <person name="Barry K."/>
            <person name="Pappas G.J."/>
            <person name="Strauss S.H."/>
            <person name="Jaiswal P."/>
            <person name="Grima-Pettenati J."/>
            <person name="Salse J."/>
            <person name="Van de Peer Y."/>
            <person name="Rokhsar D.S."/>
            <person name="Schmutz J."/>
        </authorList>
    </citation>
    <scope>NUCLEOTIDE SEQUENCE [LARGE SCALE GENOMIC DNA]</scope>
    <source>
        <strain evidence="2">cv. BRASUZ1</strain>
        <tissue evidence="1">Leaf extractions</tissue>
    </source>
</reference>
<comment type="caution">
    <text evidence="1">The sequence shown here is derived from an EMBL/GenBank/DDBJ whole genome shotgun (WGS) entry which is preliminary data.</text>
</comment>